<keyword evidence="2" id="KW-0732">Signal</keyword>
<evidence type="ECO:0000313" key="3">
    <source>
        <dbReference type="EMBL" id="CAL8125607.1"/>
    </source>
</evidence>
<protein>
    <submittedName>
        <fullName evidence="3">Uncharacterized protein</fullName>
    </submittedName>
</protein>
<proteinExistence type="predicted"/>
<keyword evidence="4" id="KW-1185">Reference proteome</keyword>
<comment type="caution">
    <text evidence="3">The sequence shown here is derived from an EMBL/GenBank/DDBJ whole genome shotgun (WGS) entry which is preliminary data.</text>
</comment>
<dbReference type="Proteomes" id="UP001642540">
    <property type="component" value="Unassembled WGS sequence"/>
</dbReference>
<name>A0ABP1RCN2_9HEXA</name>
<evidence type="ECO:0000256" key="2">
    <source>
        <dbReference type="SAM" id="SignalP"/>
    </source>
</evidence>
<organism evidence="3 4">
    <name type="scientific">Orchesella dallaii</name>
    <dbReference type="NCBI Taxonomy" id="48710"/>
    <lineage>
        <taxon>Eukaryota</taxon>
        <taxon>Metazoa</taxon>
        <taxon>Ecdysozoa</taxon>
        <taxon>Arthropoda</taxon>
        <taxon>Hexapoda</taxon>
        <taxon>Collembola</taxon>
        <taxon>Entomobryomorpha</taxon>
        <taxon>Entomobryoidea</taxon>
        <taxon>Orchesellidae</taxon>
        <taxon>Orchesellinae</taxon>
        <taxon>Orchesella</taxon>
    </lineage>
</organism>
<sequence length="131" mass="12986">MKPCVIVTFLAAVILTISLASAKPMEYARFKRGAAYAGSHPGSGYGVGGTGIPGITNVIQYTAYNKLLNSGHGGGGGGGGYGGSGHGRKLTVDQAIGMFGHHTLNRSYPYTAEHGSGGGHGGGSGGGGYGR</sequence>
<accession>A0ABP1RCN2</accession>
<evidence type="ECO:0000313" key="4">
    <source>
        <dbReference type="Proteomes" id="UP001642540"/>
    </source>
</evidence>
<feature type="compositionally biased region" description="Gly residues" evidence="1">
    <location>
        <begin position="115"/>
        <end position="131"/>
    </location>
</feature>
<dbReference type="EMBL" id="CAXLJM020000069">
    <property type="protein sequence ID" value="CAL8125607.1"/>
    <property type="molecule type" value="Genomic_DNA"/>
</dbReference>
<reference evidence="3 4" key="1">
    <citation type="submission" date="2024-08" db="EMBL/GenBank/DDBJ databases">
        <authorList>
            <person name="Cucini C."/>
            <person name="Frati F."/>
        </authorList>
    </citation>
    <scope>NUCLEOTIDE SEQUENCE [LARGE SCALE GENOMIC DNA]</scope>
</reference>
<feature type="chain" id="PRO_5047202441" evidence="2">
    <location>
        <begin position="23"/>
        <end position="131"/>
    </location>
</feature>
<gene>
    <name evidence="3" type="ORF">ODALV1_LOCUS21041</name>
</gene>
<evidence type="ECO:0000256" key="1">
    <source>
        <dbReference type="SAM" id="MobiDB-lite"/>
    </source>
</evidence>
<feature type="signal peptide" evidence="2">
    <location>
        <begin position="1"/>
        <end position="22"/>
    </location>
</feature>
<feature type="region of interest" description="Disordered" evidence="1">
    <location>
        <begin position="110"/>
        <end position="131"/>
    </location>
</feature>